<dbReference type="AlphaFoldDB" id="A0A9D4M1G3"/>
<gene>
    <name evidence="1" type="ORF">DPMN_030810</name>
</gene>
<comment type="caution">
    <text evidence="1">The sequence shown here is derived from an EMBL/GenBank/DDBJ whole genome shotgun (WGS) entry which is preliminary data.</text>
</comment>
<organism evidence="1 2">
    <name type="scientific">Dreissena polymorpha</name>
    <name type="common">Zebra mussel</name>
    <name type="synonym">Mytilus polymorpha</name>
    <dbReference type="NCBI Taxonomy" id="45954"/>
    <lineage>
        <taxon>Eukaryota</taxon>
        <taxon>Metazoa</taxon>
        <taxon>Spiralia</taxon>
        <taxon>Lophotrochozoa</taxon>
        <taxon>Mollusca</taxon>
        <taxon>Bivalvia</taxon>
        <taxon>Autobranchia</taxon>
        <taxon>Heteroconchia</taxon>
        <taxon>Euheterodonta</taxon>
        <taxon>Imparidentia</taxon>
        <taxon>Neoheterodontei</taxon>
        <taxon>Myida</taxon>
        <taxon>Dreissenoidea</taxon>
        <taxon>Dreissenidae</taxon>
        <taxon>Dreissena</taxon>
    </lineage>
</organism>
<accession>A0A9D4M1G3</accession>
<evidence type="ECO:0000313" key="2">
    <source>
        <dbReference type="Proteomes" id="UP000828390"/>
    </source>
</evidence>
<name>A0A9D4M1G3_DREPO</name>
<reference evidence="1" key="1">
    <citation type="journal article" date="2019" name="bioRxiv">
        <title>The Genome of the Zebra Mussel, Dreissena polymorpha: A Resource for Invasive Species Research.</title>
        <authorList>
            <person name="McCartney M.A."/>
            <person name="Auch B."/>
            <person name="Kono T."/>
            <person name="Mallez S."/>
            <person name="Zhang Y."/>
            <person name="Obille A."/>
            <person name="Becker A."/>
            <person name="Abrahante J.E."/>
            <person name="Garbe J."/>
            <person name="Badalamenti J.P."/>
            <person name="Herman A."/>
            <person name="Mangelson H."/>
            <person name="Liachko I."/>
            <person name="Sullivan S."/>
            <person name="Sone E.D."/>
            <person name="Koren S."/>
            <person name="Silverstein K.A.T."/>
            <person name="Beckman K.B."/>
            <person name="Gohl D.M."/>
        </authorList>
    </citation>
    <scope>NUCLEOTIDE SEQUENCE</scope>
    <source>
        <strain evidence="1">Duluth1</strain>
        <tissue evidence="1">Whole animal</tissue>
    </source>
</reference>
<reference evidence="1" key="2">
    <citation type="submission" date="2020-11" db="EMBL/GenBank/DDBJ databases">
        <authorList>
            <person name="McCartney M.A."/>
            <person name="Auch B."/>
            <person name="Kono T."/>
            <person name="Mallez S."/>
            <person name="Becker A."/>
            <person name="Gohl D.M."/>
            <person name="Silverstein K.A.T."/>
            <person name="Koren S."/>
            <person name="Bechman K.B."/>
            <person name="Herman A."/>
            <person name="Abrahante J.E."/>
            <person name="Garbe J."/>
        </authorList>
    </citation>
    <scope>NUCLEOTIDE SEQUENCE</scope>
    <source>
        <strain evidence="1">Duluth1</strain>
        <tissue evidence="1">Whole animal</tissue>
    </source>
</reference>
<keyword evidence="2" id="KW-1185">Reference proteome</keyword>
<dbReference type="EMBL" id="JAIWYP010000002">
    <property type="protein sequence ID" value="KAH3867678.1"/>
    <property type="molecule type" value="Genomic_DNA"/>
</dbReference>
<sequence length="71" mass="8160">MFSTGHKQESSFPEATPFRVFRKRSRTFVSDDSQVETDPNAPEELRACMQQTIDEFMGSPTEAQKPLEYDV</sequence>
<protein>
    <submittedName>
        <fullName evidence="1">Uncharacterized protein</fullName>
    </submittedName>
</protein>
<dbReference type="Proteomes" id="UP000828390">
    <property type="component" value="Unassembled WGS sequence"/>
</dbReference>
<proteinExistence type="predicted"/>
<evidence type="ECO:0000313" key="1">
    <source>
        <dbReference type="EMBL" id="KAH3867678.1"/>
    </source>
</evidence>